<dbReference type="PANTHER" id="PTHR42718">
    <property type="entry name" value="MAJOR FACILITATOR SUPERFAMILY MULTIDRUG TRANSPORTER MFSC"/>
    <property type="match status" value="1"/>
</dbReference>
<proteinExistence type="predicted"/>
<evidence type="ECO:0000313" key="8">
    <source>
        <dbReference type="EMBL" id="TDD90797.1"/>
    </source>
</evidence>
<feature type="transmembrane region" description="Helical" evidence="6">
    <location>
        <begin position="12"/>
        <end position="34"/>
    </location>
</feature>
<evidence type="ECO:0000259" key="7">
    <source>
        <dbReference type="PROSITE" id="PS50850"/>
    </source>
</evidence>
<feature type="transmembrane region" description="Helical" evidence="6">
    <location>
        <begin position="49"/>
        <end position="68"/>
    </location>
</feature>
<name>A0A4V2YXV0_9ACTN</name>
<dbReference type="RefSeq" id="WP_131892575.1">
    <property type="nucleotide sequence ID" value="NZ_SMKU01000048.1"/>
</dbReference>
<evidence type="ECO:0000256" key="1">
    <source>
        <dbReference type="ARBA" id="ARBA00004651"/>
    </source>
</evidence>
<dbReference type="PANTHER" id="PTHR42718:SF48">
    <property type="entry name" value="CONSERVED TWO-DOMAIN MEMBRANE PROTEIN-RELATED"/>
    <property type="match status" value="1"/>
</dbReference>
<feature type="transmembrane region" description="Helical" evidence="6">
    <location>
        <begin position="108"/>
        <end position="128"/>
    </location>
</feature>
<feature type="region of interest" description="Disordered" evidence="5">
    <location>
        <begin position="456"/>
        <end position="484"/>
    </location>
</feature>
<dbReference type="InterPro" id="IPR005829">
    <property type="entry name" value="Sugar_transporter_CS"/>
</dbReference>
<feature type="transmembrane region" description="Helical" evidence="6">
    <location>
        <begin position="166"/>
        <end position="186"/>
    </location>
</feature>
<gene>
    <name evidence="8" type="ORF">E1298_12530</name>
</gene>
<comment type="caution">
    <text evidence="8">The sequence shown here is derived from an EMBL/GenBank/DDBJ whole genome shotgun (WGS) entry which is preliminary data.</text>
</comment>
<feature type="domain" description="Major facilitator superfamily (MFS) profile" evidence="7">
    <location>
        <begin position="12"/>
        <end position="456"/>
    </location>
</feature>
<dbReference type="PROSITE" id="PS00216">
    <property type="entry name" value="SUGAR_TRANSPORT_1"/>
    <property type="match status" value="1"/>
</dbReference>
<feature type="transmembrane region" description="Helical" evidence="6">
    <location>
        <begin position="265"/>
        <end position="289"/>
    </location>
</feature>
<dbReference type="EMBL" id="SMKU01000048">
    <property type="protein sequence ID" value="TDD90797.1"/>
    <property type="molecule type" value="Genomic_DNA"/>
</dbReference>
<reference evidence="8 9" key="1">
    <citation type="submission" date="2019-03" db="EMBL/GenBank/DDBJ databases">
        <title>Draft genome sequences of novel Actinobacteria.</title>
        <authorList>
            <person name="Sahin N."/>
            <person name="Ay H."/>
            <person name="Saygin H."/>
        </authorList>
    </citation>
    <scope>NUCLEOTIDE SEQUENCE [LARGE SCALE GENOMIC DNA]</scope>
    <source>
        <strain evidence="8 9">H3C3</strain>
    </source>
</reference>
<keyword evidence="3 6" id="KW-1133">Transmembrane helix</keyword>
<evidence type="ECO:0000256" key="3">
    <source>
        <dbReference type="ARBA" id="ARBA00022989"/>
    </source>
</evidence>
<dbReference type="OrthoDB" id="7375466at2"/>
<sequence length="484" mass="49854">MVEQSQVRPRLVLAVLSVASFMAGLDLFIVNVAFDDIGRDFAGESLADLSWVLNGFAIVFAALLVPLGRLADRYGRKTGLLAGLVVFTLASQACALAPSLWWLVAFRVVQAVGAAALVPTSLGLLLSVFPPGRRAGAVRIWSASSALAAAAGPALGGVLVDASWRWVFEVNIPIGVLATLLALRFVPGSREGAAARVPDLPGAAGLTAAIALLALALVKINDWPGERTAVAAAVALLVLALFWLRSARHPAPVIEPSLLAVRTFAWSNATVLLFTVAFAANLLLGVLWMQQVWHFSAIRTGLGVAPGPLMVPLMALAAGKLIAARVPVGVVTAAGCMLCASGVAMMAASLGPEPAYATELLPGWLVGGIGVGLALPTILSAAAADLPADRFATGSAVVNMSRQIGAVLGVSLAVAVIGKPHGYLDAHHSYVHAWLVVGAFMVVAAVAALGMTPRRRRLQPSPSVPGTEREAVAGTLVARTEPGR</sequence>
<dbReference type="Gene3D" id="1.20.1720.10">
    <property type="entry name" value="Multidrug resistance protein D"/>
    <property type="match status" value="1"/>
</dbReference>
<keyword evidence="2 6" id="KW-0812">Transmembrane</keyword>
<feature type="transmembrane region" description="Helical" evidence="6">
    <location>
        <begin position="228"/>
        <end position="244"/>
    </location>
</feature>
<dbReference type="Gene3D" id="1.20.1250.20">
    <property type="entry name" value="MFS general substrate transporter like domains"/>
    <property type="match status" value="1"/>
</dbReference>
<keyword evidence="4 6" id="KW-0472">Membrane</keyword>
<evidence type="ECO:0000313" key="9">
    <source>
        <dbReference type="Proteomes" id="UP000294513"/>
    </source>
</evidence>
<dbReference type="CDD" id="cd17321">
    <property type="entry name" value="MFS_MMR_MDR_like"/>
    <property type="match status" value="1"/>
</dbReference>
<dbReference type="InterPro" id="IPR036259">
    <property type="entry name" value="MFS_trans_sf"/>
</dbReference>
<organism evidence="8 9">
    <name type="scientific">Actinomadura rubrisoli</name>
    <dbReference type="NCBI Taxonomy" id="2530368"/>
    <lineage>
        <taxon>Bacteria</taxon>
        <taxon>Bacillati</taxon>
        <taxon>Actinomycetota</taxon>
        <taxon>Actinomycetes</taxon>
        <taxon>Streptosporangiales</taxon>
        <taxon>Thermomonosporaceae</taxon>
        <taxon>Actinomadura</taxon>
    </lineage>
</organism>
<feature type="transmembrane region" description="Helical" evidence="6">
    <location>
        <begin position="295"/>
        <end position="316"/>
    </location>
</feature>
<dbReference type="GO" id="GO:0005886">
    <property type="term" value="C:plasma membrane"/>
    <property type="evidence" value="ECO:0007669"/>
    <property type="project" value="UniProtKB-SubCell"/>
</dbReference>
<dbReference type="AlphaFoldDB" id="A0A4V2YXV0"/>
<evidence type="ECO:0000256" key="2">
    <source>
        <dbReference type="ARBA" id="ARBA00022692"/>
    </source>
</evidence>
<dbReference type="Proteomes" id="UP000294513">
    <property type="component" value="Unassembled WGS sequence"/>
</dbReference>
<dbReference type="InterPro" id="IPR020846">
    <property type="entry name" value="MFS_dom"/>
</dbReference>
<dbReference type="PROSITE" id="PS50850">
    <property type="entry name" value="MFS"/>
    <property type="match status" value="1"/>
</dbReference>
<feature type="transmembrane region" description="Helical" evidence="6">
    <location>
        <begin position="328"/>
        <end position="351"/>
    </location>
</feature>
<feature type="transmembrane region" description="Helical" evidence="6">
    <location>
        <begin position="198"/>
        <end position="216"/>
    </location>
</feature>
<feature type="transmembrane region" description="Helical" evidence="6">
    <location>
        <begin position="140"/>
        <end position="160"/>
    </location>
</feature>
<feature type="transmembrane region" description="Helical" evidence="6">
    <location>
        <begin position="430"/>
        <end position="451"/>
    </location>
</feature>
<evidence type="ECO:0000256" key="6">
    <source>
        <dbReference type="SAM" id="Phobius"/>
    </source>
</evidence>
<dbReference type="PRINTS" id="PR01036">
    <property type="entry name" value="TCRTETB"/>
</dbReference>
<feature type="transmembrane region" description="Helical" evidence="6">
    <location>
        <begin position="80"/>
        <end position="102"/>
    </location>
</feature>
<comment type="subcellular location">
    <subcellularLocation>
        <location evidence="1">Cell membrane</location>
        <topology evidence="1">Multi-pass membrane protein</topology>
    </subcellularLocation>
</comment>
<accession>A0A4V2YXV0</accession>
<feature type="transmembrane region" description="Helical" evidence="6">
    <location>
        <begin position="396"/>
        <end position="418"/>
    </location>
</feature>
<dbReference type="Pfam" id="PF07690">
    <property type="entry name" value="MFS_1"/>
    <property type="match status" value="1"/>
</dbReference>
<dbReference type="GO" id="GO:0022857">
    <property type="term" value="F:transmembrane transporter activity"/>
    <property type="evidence" value="ECO:0007669"/>
    <property type="project" value="InterPro"/>
</dbReference>
<protein>
    <submittedName>
        <fullName evidence="8">MFS transporter</fullName>
    </submittedName>
</protein>
<dbReference type="InterPro" id="IPR011701">
    <property type="entry name" value="MFS"/>
</dbReference>
<keyword evidence="9" id="KW-1185">Reference proteome</keyword>
<dbReference type="SUPFAM" id="SSF103473">
    <property type="entry name" value="MFS general substrate transporter"/>
    <property type="match status" value="1"/>
</dbReference>
<evidence type="ECO:0000256" key="5">
    <source>
        <dbReference type="SAM" id="MobiDB-lite"/>
    </source>
</evidence>
<evidence type="ECO:0000256" key="4">
    <source>
        <dbReference type="ARBA" id="ARBA00023136"/>
    </source>
</evidence>
<feature type="transmembrane region" description="Helical" evidence="6">
    <location>
        <begin position="363"/>
        <end position="384"/>
    </location>
</feature>